<proteinExistence type="predicted"/>
<evidence type="ECO:0000313" key="1">
    <source>
        <dbReference type="WBParaSite" id="SCUD_0000516901-mRNA-1"/>
    </source>
</evidence>
<name>A0A183JR30_9TREM</name>
<protein>
    <submittedName>
        <fullName evidence="1">Uncharacterized protein</fullName>
    </submittedName>
</protein>
<reference evidence="1" key="1">
    <citation type="submission" date="2016-06" db="UniProtKB">
        <authorList>
            <consortium name="WormBaseParasite"/>
        </authorList>
    </citation>
    <scope>IDENTIFICATION</scope>
</reference>
<dbReference type="WBParaSite" id="SCUD_0000516901-mRNA-1">
    <property type="protein sequence ID" value="SCUD_0000516901-mRNA-1"/>
    <property type="gene ID" value="SCUD_0000516901"/>
</dbReference>
<dbReference type="AlphaFoldDB" id="A0A183JR30"/>
<sequence length="36" mass="4268">MIRKTHRNFLARPKSIIKTLLHRPIPIKKLSGFISR</sequence>
<accession>A0A183JR30</accession>
<organism evidence="1">
    <name type="scientific">Schistosoma curassoni</name>
    <dbReference type="NCBI Taxonomy" id="6186"/>
    <lineage>
        <taxon>Eukaryota</taxon>
        <taxon>Metazoa</taxon>
        <taxon>Spiralia</taxon>
        <taxon>Lophotrochozoa</taxon>
        <taxon>Platyhelminthes</taxon>
        <taxon>Trematoda</taxon>
        <taxon>Digenea</taxon>
        <taxon>Strigeidida</taxon>
        <taxon>Schistosomatoidea</taxon>
        <taxon>Schistosomatidae</taxon>
        <taxon>Schistosoma</taxon>
    </lineage>
</organism>